<reference evidence="16" key="1">
    <citation type="journal article" date="2014" name="Proc. Natl. Acad. Sci. U.S.A.">
        <title>Extensive sampling of basidiomycete genomes demonstrates inadequacy of the white-rot/brown-rot paradigm for wood decay fungi.</title>
        <authorList>
            <person name="Riley R."/>
            <person name="Salamov A.A."/>
            <person name="Brown D.W."/>
            <person name="Nagy L.G."/>
            <person name="Floudas D."/>
            <person name="Held B.W."/>
            <person name="Levasseur A."/>
            <person name="Lombard V."/>
            <person name="Morin E."/>
            <person name="Otillar R."/>
            <person name="Lindquist E.A."/>
            <person name="Sun H."/>
            <person name="LaButti K.M."/>
            <person name="Schmutz J."/>
            <person name="Jabbour D."/>
            <person name="Luo H."/>
            <person name="Baker S.E."/>
            <person name="Pisabarro A.G."/>
            <person name="Walton J.D."/>
            <person name="Blanchette R.A."/>
            <person name="Henrissat B."/>
            <person name="Martin F."/>
            <person name="Cullen D."/>
            <person name="Hibbett D.S."/>
            <person name="Grigoriev I.V."/>
        </authorList>
    </citation>
    <scope>NUCLEOTIDE SEQUENCE [LARGE SCALE GENOMIC DNA]</scope>
    <source>
        <strain evidence="16">MUCL 33604</strain>
    </source>
</reference>
<dbReference type="InterPro" id="IPR035463">
    <property type="entry name" value="Pex13"/>
</dbReference>
<feature type="domain" description="SH3" evidence="14">
    <location>
        <begin position="198"/>
        <end position="273"/>
    </location>
</feature>
<evidence type="ECO:0000256" key="4">
    <source>
        <dbReference type="ARBA" id="ARBA00022692"/>
    </source>
</evidence>
<comment type="subcellular location">
    <subcellularLocation>
        <location evidence="12">Peroxisome membrane</location>
    </subcellularLocation>
</comment>
<name>A0A067Q2C7_9AGAM</name>
<dbReference type="PROSITE" id="PS50002">
    <property type="entry name" value="SH3"/>
    <property type="match status" value="1"/>
</dbReference>
<evidence type="ECO:0000256" key="1">
    <source>
        <dbReference type="ARBA" id="ARBA00006033"/>
    </source>
</evidence>
<evidence type="ECO:0000256" key="10">
    <source>
        <dbReference type="ARBA" id="ARBA00029693"/>
    </source>
</evidence>
<dbReference type="Gene3D" id="2.30.30.40">
    <property type="entry name" value="SH3 Domains"/>
    <property type="match status" value="1"/>
</dbReference>
<evidence type="ECO:0000256" key="8">
    <source>
        <dbReference type="ARBA" id="ARBA00023136"/>
    </source>
</evidence>
<feature type="non-terminal residue" evidence="15">
    <location>
        <position position="1"/>
    </location>
</feature>
<keyword evidence="3" id="KW-0813">Transport</keyword>
<dbReference type="InterPro" id="IPR001452">
    <property type="entry name" value="SH3_domain"/>
</dbReference>
<keyword evidence="6" id="KW-1133">Transmembrane helix</keyword>
<evidence type="ECO:0000256" key="3">
    <source>
        <dbReference type="ARBA" id="ARBA00022448"/>
    </source>
</evidence>
<evidence type="ECO:0000313" key="15">
    <source>
        <dbReference type="EMBL" id="KDQ60300.1"/>
    </source>
</evidence>
<keyword evidence="9" id="KW-0576">Peroxisome</keyword>
<evidence type="ECO:0000256" key="12">
    <source>
        <dbReference type="ARBA" id="ARBA00046271"/>
    </source>
</evidence>
<dbReference type="SMART" id="SM00326">
    <property type="entry name" value="SH3"/>
    <property type="match status" value="1"/>
</dbReference>
<dbReference type="OrthoDB" id="10037838at2759"/>
<dbReference type="InterPro" id="IPR007223">
    <property type="entry name" value="Peroxin-13_N"/>
</dbReference>
<dbReference type="PANTHER" id="PTHR19332:SF1">
    <property type="entry name" value="PEROXISOMAL MEMBRANE PROTEIN PEX13"/>
    <property type="match status" value="1"/>
</dbReference>
<feature type="non-terminal residue" evidence="15">
    <location>
        <position position="275"/>
    </location>
</feature>
<keyword evidence="5" id="KW-0653">Protein transport</keyword>
<accession>A0A067Q2C7</accession>
<dbReference type="SUPFAM" id="SSF50044">
    <property type="entry name" value="SH3-domain"/>
    <property type="match status" value="1"/>
</dbReference>
<gene>
    <name evidence="15" type="ORF">JAAARDRAFT_98124</name>
</gene>
<comment type="similarity">
    <text evidence="1">Belongs to the peroxin-13 family.</text>
</comment>
<evidence type="ECO:0000313" key="16">
    <source>
        <dbReference type="Proteomes" id="UP000027265"/>
    </source>
</evidence>
<evidence type="ECO:0000256" key="9">
    <source>
        <dbReference type="ARBA" id="ARBA00023140"/>
    </source>
</evidence>
<dbReference type="GO" id="GO:0005778">
    <property type="term" value="C:peroxisomal membrane"/>
    <property type="evidence" value="ECO:0007669"/>
    <property type="project" value="UniProtKB-SubCell"/>
</dbReference>
<dbReference type="STRING" id="933084.A0A067Q2C7"/>
<dbReference type="GO" id="GO:1990429">
    <property type="term" value="C:peroxisomal importomer complex"/>
    <property type="evidence" value="ECO:0007669"/>
    <property type="project" value="TreeGrafter"/>
</dbReference>
<dbReference type="GO" id="GO:0016560">
    <property type="term" value="P:protein import into peroxisome matrix, docking"/>
    <property type="evidence" value="ECO:0007669"/>
    <property type="project" value="InterPro"/>
</dbReference>
<dbReference type="Pfam" id="PF04088">
    <property type="entry name" value="Peroxin-13_N"/>
    <property type="match status" value="1"/>
</dbReference>
<dbReference type="PANTHER" id="PTHR19332">
    <property type="entry name" value="PEROXISOMAL MEMBRANE PROTEIN PEX13"/>
    <property type="match status" value="1"/>
</dbReference>
<keyword evidence="8" id="KW-0472">Membrane</keyword>
<evidence type="ECO:0000256" key="5">
    <source>
        <dbReference type="ARBA" id="ARBA00022927"/>
    </source>
</evidence>
<evidence type="ECO:0000256" key="11">
    <source>
        <dbReference type="ARBA" id="ARBA00034535"/>
    </source>
</evidence>
<dbReference type="Pfam" id="PF07653">
    <property type="entry name" value="SH3_2"/>
    <property type="match status" value="1"/>
</dbReference>
<keyword evidence="2 13" id="KW-0728">SH3 domain</keyword>
<evidence type="ECO:0000256" key="7">
    <source>
        <dbReference type="ARBA" id="ARBA00023010"/>
    </source>
</evidence>
<protein>
    <recommendedName>
        <fullName evidence="11">Peroxisomal membrane protein PEX13</fullName>
    </recommendedName>
    <alternativeName>
        <fullName evidence="10">Peroxin-13</fullName>
    </alternativeName>
</protein>
<dbReference type="InterPro" id="IPR036028">
    <property type="entry name" value="SH3-like_dom_sf"/>
</dbReference>
<proteinExistence type="inferred from homology"/>
<evidence type="ECO:0000256" key="6">
    <source>
        <dbReference type="ARBA" id="ARBA00022989"/>
    </source>
</evidence>
<keyword evidence="7" id="KW-0811">Translocation</keyword>
<dbReference type="FunCoup" id="A0A067Q2C7">
    <property type="interactions" value="114"/>
</dbReference>
<evidence type="ECO:0000256" key="2">
    <source>
        <dbReference type="ARBA" id="ARBA00022443"/>
    </source>
</evidence>
<keyword evidence="16" id="KW-1185">Reference proteome</keyword>
<dbReference type="EMBL" id="KL197714">
    <property type="protein sequence ID" value="KDQ60300.1"/>
    <property type="molecule type" value="Genomic_DNA"/>
</dbReference>
<dbReference type="AlphaFoldDB" id="A0A067Q2C7"/>
<sequence length="275" mass="29850">GYGGGYGMGGMSSMYGGGMPGYGGIGGMPYGGLNPYDPNAPGPSLTQTLSSTTQHTFALLHSIVQTFTGLSQMLESTFMATHSSFFAMVGVVEQFTVLRNALGGVMGLFGLVQWMKGLLTGRRGQPEMRHEFRDFVNGRPVQGPAGPPSPKPSRKPLIIFFLAIFGIPYAMHKLIQIISRAQQQQSLPPNSLPPLTPAALSFARALYPFTPSAPSELALSTNEIVAIMAKLDPTTGVEVDPRLEVEGCEWWKGRTREGREGWFPKKWVEVLEKKE</sequence>
<dbReference type="InParanoid" id="A0A067Q2C7"/>
<dbReference type="HOGENOM" id="CLU_034386_2_0_1"/>
<keyword evidence="4" id="KW-0812">Transmembrane</keyword>
<evidence type="ECO:0000256" key="13">
    <source>
        <dbReference type="PROSITE-ProRule" id="PRU00192"/>
    </source>
</evidence>
<evidence type="ECO:0000259" key="14">
    <source>
        <dbReference type="PROSITE" id="PS50002"/>
    </source>
</evidence>
<dbReference type="Proteomes" id="UP000027265">
    <property type="component" value="Unassembled WGS sequence"/>
</dbReference>
<organism evidence="15 16">
    <name type="scientific">Jaapia argillacea MUCL 33604</name>
    <dbReference type="NCBI Taxonomy" id="933084"/>
    <lineage>
        <taxon>Eukaryota</taxon>
        <taxon>Fungi</taxon>
        <taxon>Dikarya</taxon>
        <taxon>Basidiomycota</taxon>
        <taxon>Agaricomycotina</taxon>
        <taxon>Agaricomycetes</taxon>
        <taxon>Agaricomycetidae</taxon>
        <taxon>Jaapiales</taxon>
        <taxon>Jaapiaceae</taxon>
        <taxon>Jaapia</taxon>
    </lineage>
</organism>